<organism evidence="2">
    <name type="scientific">Candidatus Methanogaster sp. ANME-2c ERB4</name>
    <dbReference type="NCBI Taxonomy" id="2759911"/>
    <lineage>
        <taxon>Archaea</taxon>
        <taxon>Methanobacteriati</taxon>
        <taxon>Methanobacteriota</taxon>
        <taxon>Stenosarchaea group</taxon>
        <taxon>Methanomicrobia</taxon>
        <taxon>Methanosarcinales</taxon>
        <taxon>ANME-2 cluster</taxon>
        <taxon>Candidatus Methanogasteraceae</taxon>
        <taxon>Candidatus Methanogaster</taxon>
    </lineage>
</organism>
<gene>
    <name evidence="2" type="ORF">GGGHDLIA_00030</name>
</gene>
<reference evidence="2" key="1">
    <citation type="submission" date="2020-06" db="EMBL/GenBank/DDBJ databases">
        <title>Unique genomic features of the anaerobic methanotrophic archaea.</title>
        <authorList>
            <person name="Chadwick G.L."/>
            <person name="Skennerton C.T."/>
            <person name="Laso-Perez R."/>
            <person name="Leu A.O."/>
            <person name="Speth D.R."/>
            <person name="Yu H."/>
            <person name="Morgan-Lang C."/>
            <person name="Hatzenpichler R."/>
            <person name="Goudeau D."/>
            <person name="Malmstrom R."/>
            <person name="Brazelton W.J."/>
            <person name="Woyke T."/>
            <person name="Hallam S.J."/>
            <person name="Tyson G.W."/>
            <person name="Wegener G."/>
            <person name="Boetius A."/>
            <person name="Orphan V."/>
        </authorList>
    </citation>
    <scope>NUCLEOTIDE SEQUENCE</scope>
</reference>
<name>A0A7G9YHQ6_9EURY</name>
<dbReference type="AlphaFoldDB" id="A0A7G9YHQ6"/>
<feature type="domain" description="Rubrerythrin rubredoxin-like" evidence="1">
    <location>
        <begin position="4"/>
        <end position="28"/>
    </location>
</feature>
<dbReference type="EMBL" id="MT631265">
    <property type="protein sequence ID" value="QNO47540.1"/>
    <property type="molecule type" value="Genomic_DNA"/>
</dbReference>
<evidence type="ECO:0000313" key="2">
    <source>
        <dbReference type="EMBL" id="QNO47540.1"/>
    </source>
</evidence>
<accession>A0A7G9YHQ6</accession>
<proteinExistence type="predicted"/>
<sequence>MTSWKCSNCGYTLDADVPPEQCPSCGERCDFIDVSCYIPECDTTTGGGVDERL</sequence>
<dbReference type="Pfam" id="PF21349">
    <property type="entry name" value="RUBY_RBDX"/>
    <property type="match status" value="1"/>
</dbReference>
<dbReference type="InterPro" id="IPR048574">
    <property type="entry name" value="RUBY_RBDX"/>
</dbReference>
<protein>
    <recommendedName>
        <fullName evidence="1">Rubrerythrin rubredoxin-like domain-containing protein</fullName>
    </recommendedName>
</protein>
<dbReference type="SUPFAM" id="SSF57802">
    <property type="entry name" value="Rubredoxin-like"/>
    <property type="match status" value="1"/>
</dbReference>
<dbReference type="Gene3D" id="2.20.28.10">
    <property type="match status" value="1"/>
</dbReference>
<evidence type="ECO:0000259" key="1">
    <source>
        <dbReference type="Pfam" id="PF21349"/>
    </source>
</evidence>